<evidence type="ECO:0000256" key="3">
    <source>
        <dbReference type="ARBA" id="ARBA00022741"/>
    </source>
</evidence>
<accession>A0AAQ3KKP4</accession>
<keyword evidence="6" id="KW-0030">Aminoacyl-tRNA synthetase</keyword>
<reference evidence="7 8" key="1">
    <citation type="submission" date="2023-10" db="EMBL/GenBank/DDBJ databases">
        <title>Chromosome-scale genome assembly provides insights into flower coloration mechanisms of Canna indica.</title>
        <authorList>
            <person name="Li C."/>
        </authorList>
    </citation>
    <scope>NUCLEOTIDE SEQUENCE [LARGE SCALE GENOMIC DNA]</scope>
    <source>
        <tissue evidence="7">Flower</tissue>
    </source>
</reference>
<evidence type="ECO:0000256" key="5">
    <source>
        <dbReference type="ARBA" id="ARBA00022917"/>
    </source>
</evidence>
<dbReference type="PANTHER" id="PTHR45794:SF1">
    <property type="entry name" value="LEUCINE--TRNA LIGASE, CYTOPLASMIC"/>
    <property type="match status" value="1"/>
</dbReference>
<keyword evidence="3" id="KW-0547">Nucleotide-binding</keyword>
<sequence>MVRRKVYLAAETLRPETMYGQTNAWVLPDGKYGAFEINENDVFIITKRAALNLAYQKLSRVPEKPTCLVQLFGHDLIGLPLRSPLAIGLLKIKTCFEIK</sequence>
<gene>
    <name evidence="7" type="ORF">Cni_G19204</name>
</gene>
<dbReference type="EMBL" id="CP136895">
    <property type="protein sequence ID" value="WOL10449.1"/>
    <property type="molecule type" value="Genomic_DNA"/>
</dbReference>
<evidence type="ECO:0000256" key="1">
    <source>
        <dbReference type="ARBA" id="ARBA00005594"/>
    </source>
</evidence>
<dbReference type="PANTHER" id="PTHR45794">
    <property type="entry name" value="LEUCYL-TRNA SYNTHETASE"/>
    <property type="match status" value="1"/>
</dbReference>
<evidence type="ECO:0000256" key="6">
    <source>
        <dbReference type="ARBA" id="ARBA00023146"/>
    </source>
</evidence>
<name>A0AAQ3KKP4_9LILI</name>
<dbReference type="SUPFAM" id="SSF50677">
    <property type="entry name" value="ValRS/IleRS/LeuRS editing domain"/>
    <property type="match status" value="1"/>
</dbReference>
<evidence type="ECO:0000313" key="8">
    <source>
        <dbReference type="Proteomes" id="UP001327560"/>
    </source>
</evidence>
<evidence type="ECO:0000256" key="4">
    <source>
        <dbReference type="ARBA" id="ARBA00022840"/>
    </source>
</evidence>
<evidence type="ECO:0000313" key="7">
    <source>
        <dbReference type="EMBL" id="WOL10449.1"/>
    </source>
</evidence>
<dbReference type="GO" id="GO:0006429">
    <property type="term" value="P:leucyl-tRNA aminoacylation"/>
    <property type="evidence" value="ECO:0007669"/>
    <property type="project" value="InterPro"/>
</dbReference>
<dbReference type="InterPro" id="IPR004493">
    <property type="entry name" value="Leu-tRNA-synth_Ia_arc/euk"/>
</dbReference>
<keyword evidence="2 7" id="KW-0436">Ligase</keyword>
<comment type="similarity">
    <text evidence="1">Belongs to the class-I aminoacyl-tRNA synthetase family.</text>
</comment>
<protein>
    <submittedName>
        <fullName evidence="7">Leucine--tRNA ligase, cytoplasmic-like isoform X1</fullName>
    </submittedName>
</protein>
<dbReference type="GO" id="GO:0005524">
    <property type="term" value="F:ATP binding"/>
    <property type="evidence" value="ECO:0007669"/>
    <property type="project" value="UniProtKB-KW"/>
</dbReference>
<keyword evidence="4" id="KW-0067">ATP-binding</keyword>
<keyword evidence="5" id="KW-0648">Protein biosynthesis</keyword>
<dbReference type="Proteomes" id="UP001327560">
    <property type="component" value="Chromosome 6"/>
</dbReference>
<dbReference type="GO" id="GO:0004823">
    <property type="term" value="F:leucine-tRNA ligase activity"/>
    <property type="evidence" value="ECO:0007669"/>
    <property type="project" value="InterPro"/>
</dbReference>
<proteinExistence type="inferred from homology"/>
<evidence type="ECO:0000256" key="2">
    <source>
        <dbReference type="ARBA" id="ARBA00022598"/>
    </source>
</evidence>
<organism evidence="7 8">
    <name type="scientific">Canna indica</name>
    <name type="common">Indian-shot</name>
    <dbReference type="NCBI Taxonomy" id="4628"/>
    <lineage>
        <taxon>Eukaryota</taxon>
        <taxon>Viridiplantae</taxon>
        <taxon>Streptophyta</taxon>
        <taxon>Embryophyta</taxon>
        <taxon>Tracheophyta</taxon>
        <taxon>Spermatophyta</taxon>
        <taxon>Magnoliopsida</taxon>
        <taxon>Liliopsida</taxon>
        <taxon>Zingiberales</taxon>
        <taxon>Cannaceae</taxon>
        <taxon>Canna</taxon>
    </lineage>
</organism>
<dbReference type="GO" id="GO:0002161">
    <property type="term" value="F:aminoacyl-tRNA deacylase activity"/>
    <property type="evidence" value="ECO:0007669"/>
    <property type="project" value="InterPro"/>
</dbReference>
<dbReference type="AlphaFoldDB" id="A0AAQ3KKP4"/>
<keyword evidence="8" id="KW-1185">Reference proteome</keyword>
<dbReference type="Gene3D" id="3.90.740.10">
    <property type="entry name" value="Valyl/Leucyl/Isoleucyl-tRNA synthetase, editing domain"/>
    <property type="match status" value="1"/>
</dbReference>
<dbReference type="InterPro" id="IPR009008">
    <property type="entry name" value="Val/Leu/Ile-tRNA-synth_edit"/>
</dbReference>